<dbReference type="Pfam" id="PF11204">
    <property type="entry name" value="DUF2985"/>
    <property type="match status" value="1"/>
</dbReference>
<name>A0A8T1TPQ6_9STRA</name>
<reference evidence="2" key="1">
    <citation type="submission" date="2021-01" db="EMBL/GenBank/DDBJ databases">
        <title>Phytophthora aleatoria, a newly-described species from Pinus radiata is distinct from Phytophthora cactorum isolates based on comparative genomics.</title>
        <authorList>
            <person name="Mcdougal R."/>
            <person name="Panda P."/>
            <person name="Williams N."/>
            <person name="Studholme D.J."/>
        </authorList>
    </citation>
    <scope>NUCLEOTIDE SEQUENCE</scope>
    <source>
        <strain evidence="2">NZFS 3830</strain>
    </source>
</reference>
<proteinExistence type="predicted"/>
<feature type="transmembrane region" description="Helical" evidence="1">
    <location>
        <begin position="72"/>
        <end position="91"/>
    </location>
</feature>
<dbReference type="AlphaFoldDB" id="A0A8T1TPQ6"/>
<comment type="caution">
    <text evidence="2">The sequence shown here is derived from an EMBL/GenBank/DDBJ whole genome shotgun (WGS) entry which is preliminary data.</text>
</comment>
<evidence type="ECO:0000256" key="1">
    <source>
        <dbReference type="SAM" id="Phobius"/>
    </source>
</evidence>
<evidence type="ECO:0000313" key="2">
    <source>
        <dbReference type="EMBL" id="KAG6946255.1"/>
    </source>
</evidence>
<dbReference type="EMBL" id="JAENGZ010001780">
    <property type="protein sequence ID" value="KAG6946255.1"/>
    <property type="molecule type" value="Genomic_DNA"/>
</dbReference>
<dbReference type="InterPro" id="IPR021369">
    <property type="entry name" value="DUF2985"/>
</dbReference>
<sequence>MPAQVDSPPVLECAYEHIDDSKRHWKAASMIYHGVLITVIVVALVILAVVQTEIVDVGDSDDKDDWVEVSSQIINGVFTWLAITNQPFYIYRFVMTTIVLKASAGHQNEGIESGTRSAGYLSKPFPQVFVSKSATCATCEINASRAEAQEISRLGNFLFLRDEVKYIRTSLIILNCGCLFQYLMTAYMWSYNALTRPGFVMPALLPPTILCSVIGQRRLKKLSKKGEGRRMILADGVPVFRELSVTRKSESSL</sequence>
<dbReference type="VEuPathDB" id="FungiDB:PC110_g9284"/>
<dbReference type="OrthoDB" id="6407410at2759"/>
<evidence type="ECO:0000313" key="3">
    <source>
        <dbReference type="Proteomes" id="UP000688947"/>
    </source>
</evidence>
<protein>
    <submittedName>
        <fullName evidence="2">Uncharacterized protein</fullName>
    </submittedName>
</protein>
<feature type="transmembrane region" description="Helical" evidence="1">
    <location>
        <begin position="197"/>
        <end position="215"/>
    </location>
</feature>
<gene>
    <name evidence="2" type="ORF">JG687_00016808</name>
</gene>
<dbReference type="Proteomes" id="UP000688947">
    <property type="component" value="Unassembled WGS sequence"/>
</dbReference>
<organism evidence="2 3">
    <name type="scientific">Phytophthora cactorum</name>
    <dbReference type="NCBI Taxonomy" id="29920"/>
    <lineage>
        <taxon>Eukaryota</taxon>
        <taxon>Sar</taxon>
        <taxon>Stramenopiles</taxon>
        <taxon>Oomycota</taxon>
        <taxon>Peronosporomycetes</taxon>
        <taxon>Peronosporales</taxon>
        <taxon>Peronosporaceae</taxon>
        <taxon>Phytophthora</taxon>
    </lineage>
</organism>
<keyword evidence="1" id="KW-0472">Membrane</keyword>
<accession>A0A8T1TPQ6</accession>
<keyword evidence="1" id="KW-1133">Transmembrane helix</keyword>
<feature type="transmembrane region" description="Helical" evidence="1">
    <location>
        <begin position="31"/>
        <end position="52"/>
    </location>
</feature>
<feature type="transmembrane region" description="Helical" evidence="1">
    <location>
        <begin position="171"/>
        <end position="191"/>
    </location>
</feature>
<keyword evidence="1" id="KW-0812">Transmembrane</keyword>